<dbReference type="Pfam" id="PF07833">
    <property type="entry name" value="Cu_amine_oxidN1"/>
    <property type="match status" value="1"/>
</dbReference>
<name>A0A8J4H5J3_9BACL</name>
<dbReference type="InterPro" id="IPR012854">
    <property type="entry name" value="Cu_amine_oxidase-like_N"/>
</dbReference>
<dbReference type="Gene3D" id="2.120.10.10">
    <property type="match status" value="1"/>
</dbReference>
<evidence type="ECO:0000313" key="3">
    <source>
        <dbReference type="EMBL" id="GIQ71353.1"/>
    </source>
</evidence>
<feature type="chain" id="PRO_5035242215" description="Copper amine oxidase-like N-terminal domain-containing protein" evidence="1">
    <location>
        <begin position="29"/>
        <end position="579"/>
    </location>
</feature>
<keyword evidence="4" id="KW-1185">Reference proteome</keyword>
<gene>
    <name evidence="3" type="ORF">XYCOK13_41770</name>
</gene>
<keyword evidence="1" id="KW-0732">Signal</keyword>
<sequence length="579" mass="64808">MLRKALGWTLIAAMLQLAIVPNMFGAAAANVETEDCYKRAHEERMPRPTGYIGANGTFETYDYSHLPDPQDLIFVCINHTFLPTDVPVEVENGSSLIPMRALVEALGGDVMWEEATNTVTVELDGNVLKLIVNDPVAMVNGNAVSMTVPARKMQGRVYIPLRFVSDQLGRSVLWQPQNRIIKVYGYPEISGQFVHMQANNSTDDYNYGNFFSTSRRYLLEQNGDVHVLEQYGGELHIKIFSSSFVKQGERKLPNELPLFGGAHAGEDGNFYVVYAQTNLEESNTLPVYRIVKYDKDWNKLDHADIQDVHVTKPLNASNLTMDSHNGKLVVYTGRERYLADDGLNHQSNIPIHIRMEDMAVLYKGGQWPRNHVSHSFATYVRMDGDRIVYADHGDAYPRSIVLQVEESERMTKEIDLIKFPGEIGDNYTGAHLGGLEVAENHYLVVGSHMAPEYLYRPGGSKNVFLASVPKGAENTSDVQITYLTNHSASSDVSVTETHLVKVNDNRFVVLWRESGGGHHVYYTVIDGTGKAAGEPKKLDGIPSPGHLTPLVLGDTLVWYHYDPYYSKEDGVEFYTLVLE</sequence>
<dbReference type="Proteomes" id="UP000677918">
    <property type="component" value="Unassembled WGS sequence"/>
</dbReference>
<dbReference type="AlphaFoldDB" id="A0A8J4H5J3"/>
<protein>
    <recommendedName>
        <fullName evidence="2">Copper amine oxidase-like N-terminal domain-containing protein</fullName>
    </recommendedName>
</protein>
<organism evidence="3 4">
    <name type="scientific">Xylanibacillus composti</name>
    <dbReference type="NCBI Taxonomy" id="1572762"/>
    <lineage>
        <taxon>Bacteria</taxon>
        <taxon>Bacillati</taxon>
        <taxon>Bacillota</taxon>
        <taxon>Bacilli</taxon>
        <taxon>Bacillales</taxon>
        <taxon>Paenibacillaceae</taxon>
        <taxon>Xylanibacillus</taxon>
    </lineage>
</organism>
<feature type="domain" description="Copper amine oxidase-like N-terminal" evidence="2">
    <location>
        <begin position="77"/>
        <end position="182"/>
    </location>
</feature>
<dbReference type="Gene3D" id="3.30.457.10">
    <property type="entry name" value="Copper amine oxidase-like, N-terminal domain"/>
    <property type="match status" value="1"/>
</dbReference>
<dbReference type="EMBL" id="BOVK01000082">
    <property type="protein sequence ID" value="GIQ71353.1"/>
    <property type="molecule type" value="Genomic_DNA"/>
</dbReference>
<evidence type="ECO:0000313" key="4">
    <source>
        <dbReference type="Proteomes" id="UP000677918"/>
    </source>
</evidence>
<feature type="signal peptide" evidence="1">
    <location>
        <begin position="1"/>
        <end position="28"/>
    </location>
</feature>
<accession>A0A8J4H5J3</accession>
<evidence type="ECO:0000259" key="2">
    <source>
        <dbReference type="Pfam" id="PF07833"/>
    </source>
</evidence>
<comment type="caution">
    <text evidence="3">The sequence shown here is derived from an EMBL/GenBank/DDBJ whole genome shotgun (WGS) entry which is preliminary data.</text>
</comment>
<dbReference type="SUPFAM" id="SSF55383">
    <property type="entry name" value="Copper amine oxidase, domain N"/>
    <property type="match status" value="1"/>
</dbReference>
<dbReference type="RefSeq" id="WP_213414147.1">
    <property type="nucleotide sequence ID" value="NZ_BOVK01000082.1"/>
</dbReference>
<dbReference type="InterPro" id="IPR036582">
    <property type="entry name" value="Mao_N_sf"/>
</dbReference>
<reference evidence="3" key="1">
    <citation type="submission" date="2021-04" db="EMBL/GenBank/DDBJ databases">
        <title>Draft genome sequence of Xylanibacillus composti strain K13.</title>
        <authorList>
            <person name="Uke A."/>
            <person name="Chhe C."/>
            <person name="Baramee S."/>
            <person name="Kosugi A."/>
        </authorList>
    </citation>
    <scope>NUCLEOTIDE SEQUENCE</scope>
    <source>
        <strain evidence="3">K13</strain>
    </source>
</reference>
<proteinExistence type="predicted"/>
<evidence type="ECO:0000256" key="1">
    <source>
        <dbReference type="SAM" id="SignalP"/>
    </source>
</evidence>